<dbReference type="RefSeq" id="WP_138048438.1">
    <property type="nucleotide sequence ID" value="NZ_VBZC01000040.1"/>
</dbReference>
<evidence type="ECO:0000313" key="2">
    <source>
        <dbReference type="Proteomes" id="UP000305906"/>
    </source>
</evidence>
<comment type="caution">
    <text evidence="1">The sequence shown here is derived from an EMBL/GenBank/DDBJ whole genome shotgun (WGS) entry which is preliminary data.</text>
</comment>
<gene>
    <name evidence="1" type="ORF">FE633_30705</name>
</gene>
<proteinExistence type="predicted"/>
<accession>A0A5R9FNW3</accession>
<dbReference type="Proteomes" id="UP000305906">
    <property type="component" value="Unassembled WGS sequence"/>
</dbReference>
<dbReference type="EMBL" id="VBZC01000040">
    <property type="protein sequence ID" value="TLS42513.1"/>
    <property type="molecule type" value="Genomic_DNA"/>
</dbReference>
<name>A0A5R9FNW3_9ACTN</name>
<evidence type="ECO:0000313" key="1">
    <source>
        <dbReference type="EMBL" id="TLS42513.1"/>
    </source>
</evidence>
<reference evidence="1 2" key="1">
    <citation type="submission" date="2019-05" db="EMBL/GenBank/DDBJ databases">
        <title>Streptomyces sp. NEAU-C151, a novel actinomycete isolated from soil.</title>
        <authorList>
            <person name="Han L."/>
            <person name="Jiang H."/>
        </authorList>
    </citation>
    <scope>NUCLEOTIDE SEQUENCE [LARGE SCALE GENOMIC DNA]</scope>
    <source>
        <strain evidence="1 2">NEAU-C151</strain>
    </source>
</reference>
<organism evidence="1 2">
    <name type="scientific">Streptomyces montanus</name>
    <dbReference type="NCBI Taxonomy" id="2580423"/>
    <lineage>
        <taxon>Bacteria</taxon>
        <taxon>Bacillati</taxon>
        <taxon>Actinomycetota</taxon>
        <taxon>Actinomycetes</taxon>
        <taxon>Kitasatosporales</taxon>
        <taxon>Streptomycetaceae</taxon>
        <taxon>Streptomyces</taxon>
    </lineage>
</organism>
<sequence>MDAELTALAAAGATALVQQMVTDGWGNVRDRVVAFFSRGRDEEIVEGELEESRAELVAAQDAEDEEAAADVQASWRSRLRRTLRDDPEAAAELRALLDELAPPSAALAPGTVHNTISGGVVNGPVIQAYTVTRSGDVTSGESGRGA</sequence>
<dbReference type="AlphaFoldDB" id="A0A5R9FNW3"/>
<keyword evidence="2" id="KW-1185">Reference proteome</keyword>
<protein>
    <submittedName>
        <fullName evidence="1">Uncharacterized protein</fullName>
    </submittedName>
</protein>